<feature type="compositionally biased region" description="Acidic residues" evidence="1">
    <location>
        <begin position="100"/>
        <end position="112"/>
    </location>
</feature>
<dbReference type="InterPro" id="IPR003849">
    <property type="entry name" value="Preprotein_translocase_YajC"/>
</dbReference>
<keyword evidence="2" id="KW-0812">Transmembrane</keyword>
<keyword evidence="2" id="KW-0472">Membrane</keyword>
<feature type="transmembrane region" description="Helical" evidence="2">
    <location>
        <begin position="6"/>
        <end position="23"/>
    </location>
</feature>
<feature type="region of interest" description="Disordered" evidence="1">
    <location>
        <begin position="100"/>
        <end position="139"/>
    </location>
</feature>
<evidence type="ECO:0000256" key="2">
    <source>
        <dbReference type="SAM" id="Phobius"/>
    </source>
</evidence>
<sequence>MDPLMIAPFVIVIGLIWLMSSGAKKAQQKQLEHRKAAIVLGNNVVTTSGFFGRIVDIDGDAVTLESPAGDETVWLATSIMAQMDIPFADLSEADLLLEEAEADSEAETEVETAAESFGNQRVLTTAETPSDADQNNESR</sequence>
<keyword evidence="4" id="KW-1185">Reference proteome</keyword>
<comment type="caution">
    <text evidence="3">The sequence shown here is derived from an EMBL/GenBank/DDBJ whole genome shotgun (WGS) entry which is preliminary data.</text>
</comment>
<organism evidence="3 4">
    <name type="scientific">Arcanobacterium hippocoleae</name>
    <dbReference type="NCBI Taxonomy" id="149017"/>
    <lineage>
        <taxon>Bacteria</taxon>
        <taxon>Bacillati</taxon>
        <taxon>Actinomycetota</taxon>
        <taxon>Actinomycetes</taxon>
        <taxon>Actinomycetales</taxon>
        <taxon>Actinomycetaceae</taxon>
        <taxon>Arcanobacterium</taxon>
    </lineage>
</organism>
<evidence type="ECO:0000313" key="3">
    <source>
        <dbReference type="EMBL" id="MDR6938730.1"/>
    </source>
</evidence>
<feature type="compositionally biased region" description="Polar residues" evidence="1">
    <location>
        <begin position="117"/>
        <end position="139"/>
    </location>
</feature>
<dbReference type="Proteomes" id="UP001266099">
    <property type="component" value="Unassembled WGS sequence"/>
</dbReference>
<dbReference type="EMBL" id="JAVDUJ010000001">
    <property type="protein sequence ID" value="MDR6938730.1"/>
    <property type="molecule type" value="Genomic_DNA"/>
</dbReference>
<proteinExistence type="predicted"/>
<evidence type="ECO:0000313" key="4">
    <source>
        <dbReference type="Proteomes" id="UP001266099"/>
    </source>
</evidence>
<evidence type="ECO:0000256" key="1">
    <source>
        <dbReference type="SAM" id="MobiDB-lite"/>
    </source>
</evidence>
<dbReference type="SMART" id="SM01323">
    <property type="entry name" value="YajC"/>
    <property type="match status" value="1"/>
</dbReference>
<accession>A0ABU1T1J8</accession>
<keyword evidence="2" id="KW-1133">Transmembrane helix</keyword>
<reference evidence="3 4" key="1">
    <citation type="submission" date="2023-07" db="EMBL/GenBank/DDBJ databases">
        <title>Sequencing the genomes of 1000 actinobacteria strains.</title>
        <authorList>
            <person name="Klenk H.-P."/>
        </authorList>
    </citation>
    <scope>NUCLEOTIDE SEQUENCE [LARGE SCALE GENOMIC DNA]</scope>
    <source>
        <strain evidence="3 4">DSM 15539</strain>
    </source>
</reference>
<dbReference type="RefSeq" id="WP_309954770.1">
    <property type="nucleotide sequence ID" value="NZ_JAVDUJ010000001.1"/>
</dbReference>
<name>A0ABU1T1J8_9ACTO</name>
<protein>
    <submittedName>
        <fullName evidence="3">Preprotein translocase subunit YajC</fullName>
    </submittedName>
</protein>
<gene>
    <name evidence="3" type="ORF">J2S36_000273</name>
</gene>
<dbReference type="Pfam" id="PF02699">
    <property type="entry name" value="YajC"/>
    <property type="match status" value="1"/>
</dbReference>